<dbReference type="Pfam" id="PF13710">
    <property type="entry name" value="ACT_5"/>
    <property type="match status" value="1"/>
</dbReference>
<dbReference type="AlphaFoldDB" id="A0A918PUZ3"/>
<dbReference type="SUPFAM" id="SSF55021">
    <property type="entry name" value="ACT-like"/>
    <property type="match status" value="1"/>
</dbReference>
<evidence type="ECO:0000313" key="2">
    <source>
        <dbReference type="Proteomes" id="UP000662572"/>
    </source>
</evidence>
<dbReference type="Gene3D" id="3.30.70.260">
    <property type="match status" value="1"/>
</dbReference>
<protein>
    <recommendedName>
        <fullName evidence="3">Acetolactate synthase, small subunit</fullName>
    </recommendedName>
</protein>
<name>A0A918PUZ3_9CAUL</name>
<organism evidence="1 2">
    <name type="scientific">Asticcacaulis endophyticus</name>
    <dbReference type="NCBI Taxonomy" id="1395890"/>
    <lineage>
        <taxon>Bacteria</taxon>
        <taxon>Pseudomonadati</taxon>
        <taxon>Pseudomonadota</taxon>
        <taxon>Alphaproteobacteria</taxon>
        <taxon>Caulobacterales</taxon>
        <taxon>Caulobacteraceae</taxon>
        <taxon>Asticcacaulis</taxon>
    </lineage>
</organism>
<gene>
    <name evidence="1" type="ORF">GCM10011273_02790</name>
</gene>
<dbReference type="RefSeq" id="WP_189484584.1">
    <property type="nucleotide sequence ID" value="NZ_BMZB01000001.1"/>
</dbReference>
<keyword evidence="2" id="KW-1185">Reference proteome</keyword>
<proteinExistence type="predicted"/>
<evidence type="ECO:0008006" key="3">
    <source>
        <dbReference type="Google" id="ProtNLM"/>
    </source>
</evidence>
<reference evidence="1" key="1">
    <citation type="journal article" date="2014" name="Int. J. Syst. Evol. Microbiol.">
        <title>Complete genome sequence of Corynebacterium casei LMG S-19264T (=DSM 44701T), isolated from a smear-ripened cheese.</title>
        <authorList>
            <consortium name="US DOE Joint Genome Institute (JGI-PGF)"/>
            <person name="Walter F."/>
            <person name="Albersmeier A."/>
            <person name="Kalinowski J."/>
            <person name="Ruckert C."/>
        </authorList>
    </citation>
    <scope>NUCLEOTIDE SEQUENCE</scope>
    <source>
        <strain evidence="1">KCTC 32296</strain>
    </source>
</reference>
<dbReference type="InterPro" id="IPR045865">
    <property type="entry name" value="ACT-like_dom_sf"/>
</dbReference>
<dbReference type="EMBL" id="BMZB01000001">
    <property type="protein sequence ID" value="GGZ21528.1"/>
    <property type="molecule type" value="Genomic_DNA"/>
</dbReference>
<dbReference type="Proteomes" id="UP000662572">
    <property type="component" value="Unassembled WGS sequence"/>
</dbReference>
<sequence length="88" mass="10053">MSHLIHIEIDDLDGTLLRVLGLIERRGFFIDAIEMYPIDDKTRGLSVTARAKESHRRFETLYAQIDRLYGLKRVAEPRKAAAAQKLSA</sequence>
<reference evidence="1" key="2">
    <citation type="submission" date="2020-09" db="EMBL/GenBank/DDBJ databases">
        <authorList>
            <person name="Sun Q."/>
            <person name="Kim S."/>
        </authorList>
    </citation>
    <scope>NUCLEOTIDE SEQUENCE</scope>
    <source>
        <strain evidence="1">KCTC 32296</strain>
    </source>
</reference>
<accession>A0A918PUZ3</accession>
<comment type="caution">
    <text evidence="1">The sequence shown here is derived from an EMBL/GenBank/DDBJ whole genome shotgun (WGS) entry which is preliminary data.</text>
</comment>
<evidence type="ECO:0000313" key="1">
    <source>
        <dbReference type="EMBL" id="GGZ21528.1"/>
    </source>
</evidence>